<name>A0ABT4D475_9CLOT</name>
<dbReference type="InterPro" id="IPR018711">
    <property type="entry name" value="NAGPA"/>
</dbReference>
<feature type="transmembrane region" description="Helical" evidence="1">
    <location>
        <begin position="12"/>
        <end position="36"/>
    </location>
</feature>
<accession>A0ABT4D475</accession>
<keyword evidence="1" id="KW-1133">Transmembrane helix</keyword>
<evidence type="ECO:0000256" key="1">
    <source>
        <dbReference type="SAM" id="Phobius"/>
    </source>
</evidence>
<keyword evidence="1" id="KW-0472">Membrane</keyword>
<dbReference type="GO" id="GO:0016798">
    <property type="term" value="F:hydrolase activity, acting on glycosyl bonds"/>
    <property type="evidence" value="ECO:0007669"/>
    <property type="project" value="UniProtKB-KW"/>
</dbReference>
<evidence type="ECO:0000259" key="2">
    <source>
        <dbReference type="Pfam" id="PF09992"/>
    </source>
</evidence>
<keyword evidence="3" id="KW-0326">Glycosidase</keyword>
<gene>
    <name evidence="3" type="ORF">OW729_00545</name>
</gene>
<comment type="caution">
    <text evidence="3">The sequence shown here is derived from an EMBL/GenBank/DDBJ whole genome shotgun (WGS) entry which is preliminary data.</text>
</comment>
<dbReference type="EMBL" id="JAPQFJ010000001">
    <property type="protein sequence ID" value="MCY6957084.1"/>
    <property type="molecule type" value="Genomic_DNA"/>
</dbReference>
<dbReference type="Proteomes" id="UP001144612">
    <property type="component" value="Unassembled WGS sequence"/>
</dbReference>
<evidence type="ECO:0000313" key="3">
    <source>
        <dbReference type="EMBL" id="MCY6957084.1"/>
    </source>
</evidence>
<dbReference type="Pfam" id="PF09992">
    <property type="entry name" value="NAGPA"/>
    <property type="match status" value="1"/>
</dbReference>
<evidence type="ECO:0000313" key="4">
    <source>
        <dbReference type="Proteomes" id="UP001144612"/>
    </source>
</evidence>
<sequence>MGKKNRKTKKKFSFKLFAAFIIFELVFTGATGPFMLYYGPFENAKNTVVGAAMTTMTHQWIATAFLSKERINEIQSRNKIETIIQDDDGEVNIKPKHDSSIERYEINGNKFKGTMIIINDPTRVKVGYTSKLYKTGETTSAMAKRYNAVAAVNGGAFTDESPSGKKWAGNGGQPAGIIISNGKIAHNDYKDEDEKHEIIGITKDGRLLVGYHTVREMKQKNVVDAVSFDKTMIVSGKKTIKSGDGGGGIAPRTAIGQRKDGSIMLLVIDGRQPGSLGATYREVQDLMYENGAYNAANLDGGSSSTLYYEGEVINNPCDALGERSIPTIFYVES</sequence>
<reference evidence="3" key="1">
    <citation type="submission" date="2022-12" db="EMBL/GenBank/DDBJ databases">
        <title>Clostridium sp. nov., isolated from industrial wastewater.</title>
        <authorList>
            <person name="Jiayan W."/>
        </authorList>
    </citation>
    <scope>NUCLEOTIDE SEQUENCE</scope>
    <source>
        <strain evidence="3">ZC22-4</strain>
    </source>
</reference>
<dbReference type="PANTHER" id="PTHR40446">
    <property type="entry name" value="N-ACETYLGLUCOSAMINE-1-PHOSPHODIESTER ALPHA-N-ACETYLGLUCOSAMINIDASE"/>
    <property type="match status" value="1"/>
</dbReference>
<protein>
    <submittedName>
        <fullName evidence="3">Phosphodiester glycosidase family protein</fullName>
    </submittedName>
</protein>
<keyword evidence="3" id="KW-0378">Hydrolase</keyword>
<proteinExistence type="predicted"/>
<dbReference type="RefSeq" id="WP_268059443.1">
    <property type="nucleotide sequence ID" value="NZ_JAPQFJ010000001.1"/>
</dbReference>
<organism evidence="3 4">
    <name type="scientific">Clostridium brassicae</name>
    <dbReference type="NCBI Taxonomy" id="2999072"/>
    <lineage>
        <taxon>Bacteria</taxon>
        <taxon>Bacillati</taxon>
        <taxon>Bacillota</taxon>
        <taxon>Clostridia</taxon>
        <taxon>Eubacteriales</taxon>
        <taxon>Clostridiaceae</taxon>
        <taxon>Clostridium</taxon>
    </lineage>
</organism>
<feature type="domain" description="Phosphodiester glycosidase" evidence="2">
    <location>
        <begin position="146"/>
        <end position="331"/>
    </location>
</feature>
<keyword evidence="4" id="KW-1185">Reference proteome</keyword>
<dbReference type="PANTHER" id="PTHR40446:SF2">
    <property type="entry name" value="N-ACETYLGLUCOSAMINE-1-PHOSPHODIESTER ALPHA-N-ACETYLGLUCOSAMINIDASE"/>
    <property type="match status" value="1"/>
</dbReference>
<keyword evidence="1" id="KW-0812">Transmembrane</keyword>